<gene>
    <name evidence="1" type="ORF">PEVE_00002383</name>
</gene>
<dbReference type="PANTHER" id="PTHR35450:SF2">
    <property type="entry name" value="REVERSE TRANSCRIPTASE DOMAIN-CONTAINING PROTEIN"/>
    <property type="match status" value="1"/>
</dbReference>
<keyword evidence="2" id="KW-1185">Reference proteome</keyword>
<accession>A0ABN8Q7E6</accession>
<sequence>INNKKPTKSLDQHNTYKFLGVFENTKQEDKQVLEAAATTYQQRLPIIWSSPLSDHAKVVASNQYALPVLTYLMGGAQPLHPPPRSAPELDREGRKIIVENGGNHPKESKAILYMSRKLGGRGLNSLENEHKNTKIKAAVKLY</sequence>
<dbReference type="EMBL" id="CALNXI010001139">
    <property type="protein sequence ID" value="CAH3157140.1"/>
    <property type="molecule type" value="Genomic_DNA"/>
</dbReference>
<proteinExistence type="predicted"/>
<organism evidence="1 2">
    <name type="scientific">Porites evermanni</name>
    <dbReference type="NCBI Taxonomy" id="104178"/>
    <lineage>
        <taxon>Eukaryota</taxon>
        <taxon>Metazoa</taxon>
        <taxon>Cnidaria</taxon>
        <taxon>Anthozoa</taxon>
        <taxon>Hexacorallia</taxon>
        <taxon>Scleractinia</taxon>
        <taxon>Fungiina</taxon>
        <taxon>Poritidae</taxon>
        <taxon>Porites</taxon>
    </lineage>
</organism>
<protein>
    <submittedName>
        <fullName evidence="1">Uncharacterized protein</fullName>
    </submittedName>
</protein>
<evidence type="ECO:0000313" key="2">
    <source>
        <dbReference type="Proteomes" id="UP001159427"/>
    </source>
</evidence>
<dbReference type="Proteomes" id="UP001159427">
    <property type="component" value="Unassembled WGS sequence"/>
</dbReference>
<comment type="caution">
    <text evidence="1">The sequence shown here is derived from an EMBL/GenBank/DDBJ whole genome shotgun (WGS) entry which is preliminary data.</text>
</comment>
<evidence type="ECO:0000313" key="1">
    <source>
        <dbReference type="EMBL" id="CAH3157140.1"/>
    </source>
</evidence>
<name>A0ABN8Q7E6_9CNID</name>
<feature type="non-terminal residue" evidence="1">
    <location>
        <position position="1"/>
    </location>
</feature>
<reference evidence="1 2" key="1">
    <citation type="submission" date="2022-05" db="EMBL/GenBank/DDBJ databases">
        <authorList>
            <consortium name="Genoscope - CEA"/>
            <person name="William W."/>
        </authorList>
    </citation>
    <scope>NUCLEOTIDE SEQUENCE [LARGE SCALE GENOMIC DNA]</scope>
</reference>
<dbReference type="PANTHER" id="PTHR35450">
    <property type="entry name" value="REVERSE TRANSCRIPTASE DOMAIN-CONTAINING PROTEIN"/>
    <property type="match status" value="1"/>
</dbReference>